<evidence type="ECO:0000256" key="4">
    <source>
        <dbReference type="PROSITE-ProRule" id="PRU00409"/>
    </source>
</evidence>
<dbReference type="InterPro" id="IPR011761">
    <property type="entry name" value="ATP-grasp"/>
</dbReference>
<dbReference type="PANTHER" id="PTHR43585">
    <property type="entry name" value="FUMIPYRROLE BIOSYNTHESIS PROTEIN C"/>
    <property type="match status" value="1"/>
</dbReference>
<evidence type="ECO:0000256" key="3">
    <source>
        <dbReference type="ARBA" id="ARBA00022840"/>
    </source>
</evidence>
<accession>A0ABU2NFQ7</accession>
<evidence type="ECO:0000313" key="6">
    <source>
        <dbReference type="EMBL" id="MDT0352714.1"/>
    </source>
</evidence>
<keyword evidence="7" id="KW-1185">Reference proteome</keyword>
<dbReference type="Pfam" id="PF02786">
    <property type="entry name" value="CPSase_L_D2"/>
    <property type="match status" value="1"/>
</dbReference>
<dbReference type="Proteomes" id="UP001183202">
    <property type="component" value="Unassembled WGS sequence"/>
</dbReference>
<evidence type="ECO:0000256" key="2">
    <source>
        <dbReference type="ARBA" id="ARBA00022741"/>
    </source>
</evidence>
<evidence type="ECO:0000256" key="1">
    <source>
        <dbReference type="ARBA" id="ARBA00022598"/>
    </source>
</evidence>
<dbReference type="SUPFAM" id="SSF56059">
    <property type="entry name" value="Glutathione synthetase ATP-binding domain-like"/>
    <property type="match status" value="1"/>
</dbReference>
<dbReference type="RefSeq" id="WP_311559219.1">
    <property type="nucleotide sequence ID" value="NZ_JAVREJ010000020.1"/>
</dbReference>
<feature type="domain" description="ATP-grasp" evidence="5">
    <location>
        <begin position="105"/>
        <end position="319"/>
    </location>
</feature>
<keyword evidence="2 4" id="KW-0547">Nucleotide-binding</keyword>
<dbReference type="InterPro" id="IPR052032">
    <property type="entry name" value="ATP-dep_AA_Ligase"/>
</dbReference>
<comment type="caution">
    <text evidence="6">The sequence shown here is derived from an EMBL/GenBank/DDBJ whole genome shotgun (WGS) entry which is preliminary data.</text>
</comment>
<gene>
    <name evidence="6" type="ORF">RM445_24630</name>
</gene>
<name>A0ABU2NFQ7_9PSEU</name>
<organism evidence="6 7">
    <name type="scientific">Pseudonocardia charpentierae</name>
    <dbReference type="NCBI Taxonomy" id="3075545"/>
    <lineage>
        <taxon>Bacteria</taxon>
        <taxon>Bacillati</taxon>
        <taxon>Actinomycetota</taxon>
        <taxon>Actinomycetes</taxon>
        <taxon>Pseudonocardiales</taxon>
        <taxon>Pseudonocardiaceae</taxon>
        <taxon>Pseudonocardia</taxon>
    </lineage>
</organism>
<evidence type="ECO:0000313" key="7">
    <source>
        <dbReference type="Proteomes" id="UP001183202"/>
    </source>
</evidence>
<keyword evidence="3 4" id="KW-0067">ATP-binding</keyword>
<dbReference type="EMBL" id="JAVREJ010000020">
    <property type="protein sequence ID" value="MDT0352714.1"/>
    <property type="molecule type" value="Genomic_DNA"/>
</dbReference>
<proteinExistence type="predicted"/>
<dbReference type="Gene3D" id="3.30.470.20">
    <property type="entry name" value="ATP-grasp fold, B domain"/>
    <property type="match status" value="1"/>
</dbReference>
<sequence length="428" mass="47105">MVENVFVLGLDAHNADVLHGLPDAARYRFHPLLSDGELSGGESVDLPGLLDAAQRQVEAFDGPVHALVGFWDFPISTMVPILCERLGLRWATTEAVVKCEHKYWSRLEQSKVIDEIPGFGLLDLDDPRLPEGLGYPVWIKPIRSASSQLAFRADDPQQLAGAAATIRSGIRRIGDAFGTVLDLLELPPELAGVGGSACLVEESATGRLVTVEGYSRHDQVHVYGIVDSVTVPGGTSFLRYQYPSTIPDAVSERMVELTRRVIRQIGYDGATFNVEYFWDEEQDALALLEINPRHSQSHAELFAWVDGVANHHHMLELALGRDPRPPHREGPYAVAAKWFVRRTSDGVVRRIPAAEEIAQVEREIDGCVVEVTVAPGERLSERHDQDSYSYAVANVYLGGASEDDLVRKFEQAVAALPFEIDDPGQGAR</sequence>
<reference evidence="7" key="1">
    <citation type="submission" date="2023-07" db="EMBL/GenBank/DDBJ databases">
        <title>30 novel species of actinomycetes from the DSMZ collection.</title>
        <authorList>
            <person name="Nouioui I."/>
        </authorList>
    </citation>
    <scope>NUCLEOTIDE SEQUENCE [LARGE SCALE GENOMIC DNA]</scope>
    <source>
        <strain evidence="7">DSM 45834</strain>
    </source>
</reference>
<dbReference type="InterPro" id="IPR005479">
    <property type="entry name" value="CPAse_ATP-bd"/>
</dbReference>
<dbReference type="PROSITE" id="PS50975">
    <property type="entry name" value="ATP_GRASP"/>
    <property type="match status" value="1"/>
</dbReference>
<evidence type="ECO:0000259" key="5">
    <source>
        <dbReference type="PROSITE" id="PS50975"/>
    </source>
</evidence>
<dbReference type="PANTHER" id="PTHR43585:SF2">
    <property type="entry name" value="ATP-GRASP ENZYME FSQD"/>
    <property type="match status" value="1"/>
</dbReference>
<keyword evidence="1" id="KW-0436">Ligase</keyword>
<protein>
    <submittedName>
        <fullName evidence="6">Biotin carboxylase</fullName>
    </submittedName>
</protein>